<dbReference type="EMBL" id="FNFI01000008">
    <property type="protein sequence ID" value="SDK42926.1"/>
    <property type="molecule type" value="Genomic_DNA"/>
</dbReference>
<dbReference type="RefSeq" id="WP_092598495.1">
    <property type="nucleotide sequence ID" value="NZ_FNFI01000008.1"/>
</dbReference>
<organism evidence="2 3">
    <name type="scientific">Jeotgalicoccus aerolatus</name>
    <dbReference type="NCBI Taxonomy" id="709510"/>
    <lineage>
        <taxon>Bacteria</taxon>
        <taxon>Bacillati</taxon>
        <taxon>Bacillota</taxon>
        <taxon>Bacilli</taxon>
        <taxon>Bacillales</taxon>
        <taxon>Staphylococcaceae</taxon>
        <taxon>Jeotgalicoccus</taxon>
    </lineage>
</organism>
<evidence type="ECO:0000313" key="2">
    <source>
        <dbReference type="EMBL" id="SDK42926.1"/>
    </source>
</evidence>
<protein>
    <submittedName>
        <fullName evidence="2">Uncharacterized protein</fullName>
    </submittedName>
</protein>
<keyword evidence="1" id="KW-0175">Coiled coil</keyword>
<dbReference type="STRING" id="586411.SAMN05216187_108111"/>
<sequence length="162" mass="19121">MSILLDVIFILFLFWVVPSSILYNAKKYQYNSIKEGRVLRERTITNYNFWALLFNIKDGHFTGDIEGFFKRDWKPKSGIDKEIAEEEKEIAELERQKEKIDTLANLKRRKERLFSDVHGKESWECKWCGSDDCLKPAYTVDGIAQYYCTSCHRWLNDGSSMV</sequence>
<dbReference type="AlphaFoldDB" id="A0A1G9BU19"/>
<name>A0A1G9BU19_9STAP</name>
<accession>A0A1G9BU19</accession>
<feature type="coiled-coil region" evidence="1">
    <location>
        <begin position="76"/>
        <end position="113"/>
    </location>
</feature>
<evidence type="ECO:0000313" key="3">
    <source>
        <dbReference type="Proteomes" id="UP000242700"/>
    </source>
</evidence>
<reference evidence="3" key="1">
    <citation type="submission" date="2016-10" db="EMBL/GenBank/DDBJ databases">
        <authorList>
            <person name="Varghese N."/>
            <person name="Submissions S."/>
        </authorList>
    </citation>
    <scope>NUCLEOTIDE SEQUENCE [LARGE SCALE GENOMIC DNA]</scope>
    <source>
        <strain evidence="3">CGMCC 1.8911</strain>
    </source>
</reference>
<proteinExistence type="predicted"/>
<dbReference type="Proteomes" id="UP000242700">
    <property type="component" value="Unassembled WGS sequence"/>
</dbReference>
<evidence type="ECO:0000256" key="1">
    <source>
        <dbReference type="SAM" id="Coils"/>
    </source>
</evidence>
<gene>
    <name evidence="2" type="ORF">SAMN05216187_108111</name>
</gene>